<feature type="region of interest" description="Disordered" evidence="1">
    <location>
        <begin position="156"/>
        <end position="179"/>
    </location>
</feature>
<keyword evidence="4" id="KW-1185">Reference proteome</keyword>
<gene>
    <name evidence="3" type="ORF">VK792_17955</name>
</gene>
<evidence type="ECO:0000256" key="1">
    <source>
        <dbReference type="SAM" id="MobiDB-lite"/>
    </source>
</evidence>
<protein>
    <submittedName>
        <fullName evidence="3">DUF1963 domain-containing protein</fullName>
    </submittedName>
</protein>
<dbReference type="EMBL" id="JAYLLH010000040">
    <property type="protein sequence ID" value="MEC3863180.1"/>
    <property type="molecule type" value="Genomic_DNA"/>
</dbReference>
<keyword evidence="2" id="KW-0812">Transmembrane</keyword>
<dbReference type="InterPro" id="IPR015315">
    <property type="entry name" value="DUF1963"/>
</dbReference>
<keyword evidence="2" id="KW-0472">Membrane</keyword>
<accession>A0ABU6HPL7</accession>
<dbReference type="Pfam" id="PF09234">
    <property type="entry name" value="DUF1963"/>
    <property type="match status" value="1"/>
</dbReference>
<reference evidence="3 4" key="1">
    <citation type="submission" date="2024-01" db="EMBL/GenBank/DDBJ databases">
        <title>Mesobacterium rodlantinim sp. nov., isolated from shallow sea hydrothermal systems off Kueishantao Island.</title>
        <authorList>
            <person name="Su Z."/>
            <person name="Tang K."/>
        </authorList>
    </citation>
    <scope>NUCLEOTIDE SEQUENCE [LARGE SCALE GENOMIC DNA]</scope>
    <source>
        <strain evidence="3 4">TK19101</strain>
    </source>
</reference>
<dbReference type="Proteomes" id="UP001348149">
    <property type="component" value="Unassembled WGS sequence"/>
</dbReference>
<evidence type="ECO:0000256" key="2">
    <source>
        <dbReference type="SAM" id="Phobius"/>
    </source>
</evidence>
<dbReference type="InterPro" id="IPR035948">
    <property type="entry name" value="YwqG-like_sf"/>
</dbReference>
<feature type="compositionally biased region" description="Basic and acidic residues" evidence="1">
    <location>
        <begin position="67"/>
        <end position="80"/>
    </location>
</feature>
<dbReference type="Gene3D" id="2.30.320.10">
    <property type="entry name" value="YwqG-like"/>
    <property type="match status" value="1"/>
</dbReference>
<comment type="caution">
    <text evidence="3">The sequence shown here is derived from an EMBL/GenBank/DDBJ whole genome shotgun (WGS) entry which is preliminary data.</text>
</comment>
<organism evidence="3 4">
    <name type="scientific">Mesobacterium hydrothermale</name>
    <dbReference type="NCBI Taxonomy" id="3111907"/>
    <lineage>
        <taxon>Bacteria</taxon>
        <taxon>Pseudomonadati</taxon>
        <taxon>Pseudomonadota</taxon>
        <taxon>Alphaproteobacteria</taxon>
        <taxon>Rhodobacterales</taxon>
        <taxon>Roseobacteraceae</taxon>
        <taxon>Mesobacterium</taxon>
    </lineage>
</organism>
<dbReference type="RefSeq" id="WP_326299249.1">
    <property type="nucleotide sequence ID" value="NZ_JAYLLH010000040.1"/>
</dbReference>
<dbReference type="SUPFAM" id="SSF103032">
    <property type="entry name" value="Hypothetical protein YwqG"/>
    <property type="match status" value="1"/>
</dbReference>
<feature type="transmembrane region" description="Helical" evidence="2">
    <location>
        <begin position="7"/>
        <end position="25"/>
    </location>
</feature>
<keyword evidence="2" id="KW-1133">Transmembrane helix</keyword>
<evidence type="ECO:0000313" key="4">
    <source>
        <dbReference type="Proteomes" id="UP001348149"/>
    </source>
</evidence>
<name>A0ABU6HPL7_9RHOB</name>
<feature type="compositionally biased region" description="Low complexity" evidence="1">
    <location>
        <begin position="247"/>
        <end position="259"/>
    </location>
</feature>
<proteinExistence type="predicted"/>
<feature type="region of interest" description="Disordered" evidence="1">
    <location>
        <begin position="233"/>
        <end position="259"/>
    </location>
</feature>
<feature type="region of interest" description="Disordered" evidence="1">
    <location>
        <begin position="67"/>
        <end position="99"/>
    </location>
</feature>
<evidence type="ECO:0000313" key="3">
    <source>
        <dbReference type="EMBL" id="MEC3863180.1"/>
    </source>
</evidence>
<sequence>MKHTPRYLLIFGTTVGLIGGVWMALHGLQQTQFLPEALRHKAPAAFVMLMVGLQLVGLAQWLQSRRDAGEQAPDPVKELTTEPADSASRNQLGKEECAMSSEKNSSIVMGLIGRLKPSKPAKATRAKPQRPAKKAAVADQDSIVLGLLGKLVKRGRSTAPEQAVPAPARTARPLAEPTAPEQKSIVLGLVGKLMKRGVTAPAAPKPKPAAKEKSSIVMGLLSRLTGRSKAATALEDAAPVAVRPQRRSTAATPRPARPARATTKLGDDVLILQPEDRLAAPNVTPIRPRRARAGRGAAPASVHATMGVSVPQQPSDSWLGGLPSLPADTQWPQTETGAPDRFLAQIALADLPAGVWAGLGPRDGWLVFFETTVLHTDSLGTPHPIPEGAEQTPRTAAEDWMEDTLGPLPSPHWFLSAQDGTGIAPAPMPPLSGRDVAFYPFDWPSTFALLDALETVLQDTLTSWQERAAPKLPKAVADKRKDAFMAGITKVRALNRKVANRAETHDFTSAVAKRVVSELKAMTNDAWRSAKARKEGKPAVTILEMAMGPEYLAMFERHARQVYSTTPRALPARCRAKLEPHWAEAATGIAAEIGAATEGSGWPVLLSLPSGGLADAPVGAVDRMLWTIAPEDLSEGRFDRVVIEVEPRPKARRHSHSIAS</sequence>